<protein>
    <submittedName>
        <fullName evidence="1">Uncharacterized protein</fullName>
    </submittedName>
</protein>
<dbReference type="InterPro" id="IPR011990">
    <property type="entry name" value="TPR-like_helical_dom_sf"/>
</dbReference>
<dbReference type="eggNOG" id="COG0457">
    <property type="taxonomic scope" value="Bacteria"/>
</dbReference>
<dbReference type="EMBL" id="JH109152">
    <property type="protein sequence ID" value="EGW21595.1"/>
    <property type="molecule type" value="Genomic_DNA"/>
</dbReference>
<dbReference type="SUPFAM" id="SSF48452">
    <property type="entry name" value="TPR-like"/>
    <property type="match status" value="1"/>
</dbReference>
<dbReference type="InterPro" id="IPR019734">
    <property type="entry name" value="TPR_rpt"/>
</dbReference>
<proteinExistence type="predicted"/>
<dbReference type="Pfam" id="PF13432">
    <property type="entry name" value="TPR_16"/>
    <property type="match status" value="1"/>
</dbReference>
<name>G3IUR0_METTV</name>
<dbReference type="SMART" id="SM00028">
    <property type="entry name" value="TPR"/>
    <property type="match status" value="3"/>
</dbReference>
<dbReference type="AlphaFoldDB" id="G3IUR0"/>
<dbReference type="OrthoDB" id="5750125at2"/>
<dbReference type="Gene3D" id="1.25.40.10">
    <property type="entry name" value="Tetratricopeptide repeat domain"/>
    <property type="match status" value="1"/>
</dbReference>
<evidence type="ECO:0000313" key="1">
    <source>
        <dbReference type="EMBL" id="EGW21595.1"/>
    </source>
</evidence>
<sequence length="692" mass="79256">MMNTTVSAGVQRWQQRFKEDALIALDAALVGRMSLGQYDRARPAEALVQMLLPTDLPLADTAMQTWLKQHLSKPMPDDLSPKRYADALVEAFRTIHLLPLPNTSNWCMERPAELRAWLRNFTLDSSRDPEAALLVMLAHGQNDRRLLFTWMDVIRRGRPVEHVRHALLGLRKMPADDNGVVERGLPKALLRGLLDYGETLVKAGDKKGKPWLEEVDFLAAVYPMSPEKWGRCFRDVLQARDVSKDVHNWLDSRFRVTVNKQDKTPAKGFIEPPHGKNDLEPLLLRMQKDFAGTRSALIALFDKHRRYAQDSGDSYYLVRSFCSAGEKLLKHDPQWARELAHEAVRWEPSNHHSWSLLARALEAEGDWRRAEAVYWNARRRFPHDVQRHNQLGHALLLHGQEELGETVFRQATQLFPNDPFAWSELGHSLRVTGRYESAVAVYKEAQQMGFNRNPIIANALTDTLLDLNDVVRAETALQWAEQIMPDDDRNQRMLSQIQRRFSQAKNGTPMPSKKLLPPKETISGNLRDLADITGTDLSHAVPLGKARLLRWQGADGLAKARTELNALHDGSAKLIEEGLIVSAEQGWQAAFEYFDNCWENYAGDGALRVHRLRAQHRAGETVDWSRERTQYPDLLPVIYTEENNRPPNYQFHLPESELSEEQKQQLWFSGLVDNESLRDWVEEDFLTARQVA</sequence>
<accession>G3IUR0</accession>
<dbReference type="Proteomes" id="UP000004664">
    <property type="component" value="Unassembled WGS sequence"/>
</dbReference>
<gene>
    <name evidence="1" type="ORF">Mettu_0363</name>
</gene>
<evidence type="ECO:0000313" key="2">
    <source>
        <dbReference type="Proteomes" id="UP000004664"/>
    </source>
</evidence>
<reference evidence="1 2" key="1">
    <citation type="submission" date="2011-06" db="EMBL/GenBank/DDBJ databases">
        <title>Genomic sequence of Methylobacter tundripaludum SV96.</title>
        <authorList>
            <consortium name="US DOE Joint Genome Institute"/>
            <person name="Lucas S."/>
            <person name="Han J."/>
            <person name="Lapidus A."/>
            <person name="Cheng J.-F."/>
            <person name="Goodwin L."/>
            <person name="Pitluck S."/>
            <person name="Held B."/>
            <person name="Detter J.C."/>
            <person name="Han C."/>
            <person name="Tapia R."/>
            <person name="Land M."/>
            <person name="Hauser L."/>
            <person name="Kyrpides N."/>
            <person name="Ivanova N."/>
            <person name="Ovchinnikova G."/>
            <person name="Pagani I."/>
            <person name="Klotz M.G."/>
            <person name="Dispirito A.A."/>
            <person name="Murrell J.C."/>
            <person name="Dunfield P."/>
            <person name="Kalyuzhnaya M.G."/>
            <person name="Svenning M."/>
            <person name="Trotsenko Y.A."/>
            <person name="Stein L.Y."/>
            <person name="Woyke T."/>
        </authorList>
    </citation>
    <scope>NUCLEOTIDE SEQUENCE [LARGE SCALE GENOMIC DNA]</scope>
    <source>
        <strain evidence="2">ATCC BAA-1195 / DSM 17260 / SV96</strain>
    </source>
</reference>
<keyword evidence="2" id="KW-1185">Reference proteome</keyword>
<dbReference type="STRING" id="697282.Mettu_0363"/>
<organism evidence="1 2">
    <name type="scientific">Methylobacter tundripaludum (strain ATCC BAA-1195 / DSM 17260 / SV96)</name>
    <dbReference type="NCBI Taxonomy" id="697282"/>
    <lineage>
        <taxon>Bacteria</taxon>
        <taxon>Pseudomonadati</taxon>
        <taxon>Pseudomonadota</taxon>
        <taxon>Gammaproteobacteria</taxon>
        <taxon>Methylococcales</taxon>
        <taxon>Methylococcaceae</taxon>
        <taxon>Methylobacter</taxon>
    </lineage>
</organism>
<dbReference type="HOGENOM" id="CLU_397834_0_0_6"/>